<keyword evidence="4 5" id="KW-0472">Membrane</keyword>
<proteinExistence type="predicted"/>
<dbReference type="RefSeq" id="WP_245754013.1">
    <property type="nucleotide sequence ID" value="NZ_FOEG01000004.1"/>
</dbReference>
<dbReference type="Pfam" id="PF09685">
    <property type="entry name" value="MamF_MmsF"/>
    <property type="match status" value="1"/>
</dbReference>
<evidence type="ECO:0000256" key="5">
    <source>
        <dbReference type="SAM" id="Phobius"/>
    </source>
</evidence>
<dbReference type="AlphaFoldDB" id="A0A1H8TJ77"/>
<feature type="transmembrane region" description="Helical" evidence="5">
    <location>
        <begin position="21"/>
        <end position="47"/>
    </location>
</feature>
<evidence type="ECO:0000313" key="7">
    <source>
        <dbReference type="Proteomes" id="UP000199657"/>
    </source>
</evidence>
<keyword evidence="2 5" id="KW-0812">Transmembrane</keyword>
<dbReference type="EMBL" id="FOEG01000004">
    <property type="protein sequence ID" value="SEO91130.1"/>
    <property type="molecule type" value="Genomic_DNA"/>
</dbReference>
<feature type="transmembrane region" description="Helical" evidence="5">
    <location>
        <begin position="67"/>
        <end position="98"/>
    </location>
</feature>
<evidence type="ECO:0000256" key="1">
    <source>
        <dbReference type="ARBA" id="ARBA00004141"/>
    </source>
</evidence>
<evidence type="ECO:0000313" key="6">
    <source>
        <dbReference type="EMBL" id="SEO91130.1"/>
    </source>
</evidence>
<evidence type="ECO:0000256" key="4">
    <source>
        <dbReference type="ARBA" id="ARBA00023136"/>
    </source>
</evidence>
<evidence type="ECO:0000256" key="3">
    <source>
        <dbReference type="ARBA" id="ARBA00022989"/>
    </source>
</evidence>
<gene>
    <name evidence="6" type="ORF">SAMN04488052_104250</name>
</gene>
<organism evidence="6 7">
    <name type="scientific">Aquisalimonas asiatica</name>
    <dbReference type="NCBI Taxonomy" id="406100"/>
    <lineage>
        <taxon>Bacteria</taxon>
        <taxon>Pseudomonadati</taxon>
        <taxon>Pseudomonadota</taxon>
        <taxon>Gammaproteobacteria</taxon>
        <taxon>Chromatiales</taxon>
        <taxon>Ectothiorhodospiraceae</taxon>
        <taxon>Aquisalimonas</taxon>
    </lineage>
</organism>
<comment type="subcellular location">
    <subcellularLocation>
        <location evidence="1">Membrane</location>
        <topology evidence="1">Multi-pass membrane protein</topology>
    </subcellularLocation>
</comment>
<accession>A0A1H8TJ77</accession>
<sequence length="124" mass="13777">MNDRNSVSAQAGDSASRQMPMVIYVLYLVGFLTSGITTLIGVILAYVNRRDAPAWVQTHYTFQIRTFWIALLTAFVGGVLSLVFIGVLILLALMIWTITRCAVGLSRLGDYKPIPRPESWLTGR</sequence>
<keyword evidence="7" id="KW-1185">Reference proteome</keyword>
<dbReference type="Proteomes" id="UP000199657">
    <property type="component" value="Unassembled WGS sequence"/>
</dbReference>
<dbReference type="InterPro" id="IPR019109">
    <property type="entry name" value="MamF_MmsF"/>
</dbReference>
<evidence type="ECO:0000256" key="2">
    <source>
        <dbReference type="ARBA" id="ARBA00022692"/>
    </source>
</evidence>
<dbReference type="STRING" id="406100.SAMN04488052_104250"/>
<name>A0A1H8TJ77_9GAMM</name>
<keyword evidence="3 5" id="KW-1133">Transmembrane helix</keyword>
<protein>
    <submittedName>
        <fullName evidence="6">Uncharacterized membrane protein</fullName>
    </submittedName>
</protein>
<reference evidence="6 7" key="1">
    <citation type="submission" date="2016-10" db="EMBL/GenBank/DDBJ databases">
        <authorList>
            <person name="de Groot N.N."/>
        </authorList>
    </citation>
    <scope>NUCLEOTIDE SEQUENCE [LARGE SCALE GENOMIC DNA]</scope>
    <source>
        <strain evidence="6 7">CGMCC 1.6291</strain>
    </source>
</reference>